<proteinExistence type="inferred from homology"/>
<dbReference type="Gene3D" id="3.90.550.10">
    <property type="entry name" value="Spore Coat Polysaccharide Biosynthesis Protein SpsA, Chain A"/>
    <property type="match status" value="1"/>
</dbReference>
<keyword evidence="2 4" id="KW-0808">Transferase</keyword>
<dbReference type="Proteomes" id="UP000274822">
    <property type="component" value="Unassembled WGS sequence"/>
</dbReference>
<evidence type="ECO:0000256" key="3">
    <source>
        <dbReference type="SAM" id="Phobius"/>
    </source>
</evidence>
<dbReference type="GO" id="GO:0000026">
    <property type="term" value="F:alpha-1,2-mannosyltransferase activity"/>
    <property type="evidence" value="ECO:0007669"/>
    <property type="project" value="TreeGrafter"/>
</dbReference>
<dbReference type="GO" id="GO:0006487">
    <property type="term" value="P:protein N-linked glycosylation"/>
    <property type="evidence" value="ECO:0007669"/>
    <property type="project" value="TreeGrafter"/>
</dbReference>
<accession>A0A433Q6U8</accession>
<organism evidence="4 5">
    <name type="scientific">Jimgerdemannia flammicorona</name>
    <dbReference type="NCBI Taxonomy" id="994334"/>
    <lineage>
        <taxon>Eukaryota</taxon>
        <taxon>Fungi</taxon>
        <taxon>Fungi incertae sedis</taxon>
        <taxon>Mucoromycota</taxon>
        <taxon>Mucoromycotina</taxon>
        <taxon>Endogonomycetes</taxon>
        <taxon>Endogonales</taxon>
        <taxon>Endogonaceae</taxon>
        <taxon>Jimgerdemannia</taxon>
    </lineage>
</organism>
<dbReference type="PANTHER" id="PTHR31121">
    <property type="entry name" value="ALPHA-1,2 MANNOSYLTRANSFERASE KTR1"/>
    <property type="match status" value="1"/>
</dbReference>
<dbReference type="GO" id="GO:0005794">
    <property type="term" value="C:Golgi apparatus"/>
    <property type="evidence" value="ECO:0007669"/>
    <property type="project" value="TreeGrafter"/>
</dbReference>
<dbReference type="GO" id="GO:0006493">
    <property type="term" value="P:protein O-linked glycosylation"/>
    <property type="evidence" value="ECO:0007669"/>
    <property type="project" value="TreeGrafter"/>
</dbReference>
<gene>
    <name evidence="4" type="ORF">BC938DRAFT_472061</name>
</gene>
<dbReference type="InterPro" id="IPR029044">
    <property type="entry name" value="Nucleotide-diphossugar_trans"/>
</dbReference>
<keyword evidence="3" id="KW-1133">Transmembrane helix</keyword>
<dbReference type="GO" id="GO:0016020">
    <property type="term" value="C:membrane"/>
    <property type="evidence" value="ECO:0007669"/>
    <property type="project" value="InterPro"/>
</dbReference>
<dbReference type="GO" id="GO:0000032">
    <property type="term" value="P:cell wall mannoprotein biosynthetic process"/>
    <property type="evidence" value="ECO:0007669"/>
    <property type="project" value="TreeGrafter"/>
</dbReference>
<dbReference type="PANTHER" id="PTHR31121:SF6">
    <property type="entry name" value="ALPHA-1,2 MANNOSYLTRANSFERASE KTR1"/>
    <property type="match status" value="1"/>
</dbReference>
<comment type="caution">
    <text evidence="4">The sequence shown here is derived from an EMBL/GenBank/DDBJ whole genome shotgun (WGS) entry which is preliminary data.</text>
</comment>
<evidence type="ECO:0000313" key="5">
    <source>
        <dbReference type="Proteomes" id="UP000274822"/>
    </source>
</evidence>
<sequence>MDIICQDSHFWVYFLRQLRIVHERFERFRHFACDWPKPIKQILSSRRTRLPTLAMNKSLKYLIFAALLLLVLYQLFSMASFSPPDLTSFWNSRTPKQALKDPVKQDVFFAPSDPTAPWNTNTTRARACFVILVRNTDLQDMRFTMRQLEDRFNKNYKYTYVFLNDVPFTDDFKELTTSLTEARTLYGVIPHEHWSYPPWIDTNRADEARAQMDRDGIIYGGSLPYRHMCR</sequence>
<keyword evidence="5" id="KW-1185">Reference proteome</keyword>
<dbReference type="Pfam" id="PF01793">
    <property type="entry name" value="Glyco_transf_15"/>
    <property type="match status" value="1"/>
</dbReference>
<keyword evidence="3" id="KW-0472">Membrane</keyword>
<evidence type="ECO:0000256" key="2">
    <source>
        <dbReference type="ARBA" id="ARBA00022679"/>
    </source>
</evidence>
<reference evidence="4 5" key="1">
    <citation type="journal article" date="2018" name="New Phytol.">
        <title>Phylogenomics of Endogonaceae and evolution of mycorrhizas within Mucoromycota.</title>
        <authorList>
            <person name="Chang Y."/>
            <person name="Desiro A."/>
            <person name="Na H."/>
            <person name="Sandor L."/>
            <person name="Lipzen A."/>
            <person name="Clum A."/>
            <person name="Barry K."/>
            <person name="Grigoriev I.V."/>
            <person name="Martin F.M."/>
            <person name="Stajich J.E."/>
            <person name="Smith M.E."/>
            <person name="Bonito G."/>
            <person name="Spatafora J.W."/>
        </authorList>
    </citation>
    <scope>NUCLEOTIDE SEQUENCE [LARGE SCALE GENOMIC DNA]</scope>
    <source>
        <strain evidence="4 5">AD002</strain>
    </source>
</reference>
<dbReference type="SUPFAM" id="SSF53448">
    <property type="entry name" value="Nucleotide-diphospho-sugar transferases"/>
    <property type="match status" value="1"/>
</dbReference>
<evidence type="ECO:0000313" key="4">
    <source>
        <dbReference type="EMBL" id="RUS25500.1"/>
    </source>
</evidence>
<feature type="transmembrane region" description="Helical" evidence="3">
    <location>
        <begin position="59"/>
        <end position="76"/>
    </location>
</feature>
<dbReference type="AlphaFoldDB" id="A0A433Q6U8"/>
<keyword evidence="3" id="KW-0812">Transmembrane</keyword>
<protein>
    <submittedName>
        <fullName evidence="4">Glycolipid 2-alpha-mannosyltransferase-domain-containing protein</fullName>
    </submittedName>
</protein>
<name>A0A433Q6U8_9FUNG</name>
<dbReference type="InterPro" id="IPR002685">
    <property type="entry name" value="Glyco_trans_15"/>
</dbReference>
<dbReference type="EMBL" id="RBNJ01012779">
    <property type="protein sequence ID" value="RUS25500.1"/>
    <property type="molecule type" value="Genomic_DNA"/>
</dbReference>
<evidence type="ECO:0000256" key="1">
    <source>
        <dbReference type="ARBA" id="ARBA00007677"/>
    </source>
</evidence>
<comment type="similarity">
    <text evidence="1">Belongs to the glycosyltransferase 15 family.</text>
</comment>
<keyword evidence="4" id="KW-0328">Glycosyltransferase</keyword>